<feature type="domain" description="Domain X" evidence="7">
    <location>
        <begin position="94"/>
        <end position="151"/>
    </location>
</feature>
<keyword evidence="9" id="KW-1185">Reference proteome</keyword>
<keyword evidence="3" id="KW-0507">mRNA processing</keyword>
<keyword evidence="6" id="KW-1133">Transmembrane helix</keyword>
<dbReference type="Proteomes" id="UP001151287">
    <property type="component" value="Unassembled WGS sequence"/>
</dbReference>
<dbReference type="GO" id="GO:0009507">
    <property type="term" value="C:chloroplast"/>
    <property type="evidence" value="ECO:0007669"/>
    <property type="project" value="InterPro"/>
</dbReference>
<dbReference type="GO" id="GO:0008033">
    <property type="term" value="P:tRNA processing"/>
    <property type="evidence" value="ECO:0007669"/>
    <property type="project" value="UniProtKB-KW"/>
</dbReference>
<dbReference type="Pfam" id="PF01348">
    <property type="entry name" value="Intron_maturas2"/>
    <property type="match status" value="1"/>
</dbReference>
<accession>A0A9P9Z5Q0</accession>
<evidence type="ECO:0000256" key="2">
    <source>
        <dbReference type="ARBA" id="ARBA00022640"/>
    </source>
</evidence>
<dbReference type="GO" id="GO:0003723">
    <property type="term" value="F:RNA binding"/>
    <property type="evidence" value="ECO:0007669"/>
    <property type="project" value="UniProtKB-KW"/>
</dbReference>
<keyword evidence="2" id="KW-0934">Plastid</keyword>
<comment type="subcellular location">
    <subcellularLocation>
        <location evidence="1">Plastid</location>
    </subcellularLocation>
</comment>
<evidence type="ECO:0000259" key="7">
    <source>
        <dbReference type="Pfam" id="PF01348"/>
    </source>
</evidence>
<dbReference type="OrthoDB" id="597045at2759"/>
<reference evidence="8" key="1">
    <citation type="journal article" date="2022" name="Cell">
        <title>Repeat-based holocentromeres influence genome architecture and karyotype evolution.</title>
        <authorList>
            <person name="Hofstatter P.G."/>
            <person name="Thangavel G."/>
            <person name="Lux T."/>
            <person name="Neumann P."/>
            <person name="Vondrak T."/>
            <person name="Novak P."/>
            <person name="Zhang M."/>
            <person name="Costa L."/>
            <person name="Castellani M."/>
            <person name="Scott A."/>
            <person name="Toegelov H."/>
            <person name="Fuchs J."/>
            <person name="Mata-Sucre Y."/>
            <person name="Dias Y."/>
            <person name="Vanzela A.L.L."/>
            <person name="Huettel B."/>
            <person name="Almeida C.C.S."/>
            <person name="Simkova H."/>
            <person name="Souza G."/>
            <person name="Pedrosa-Harand A."/>
            <person name="Macas J."/>
            <person name="Mayer K.F.X."/>
            <person name="Houben A."/>
            <person name="Marques A."/>
        </authorList>
    </citation>
    <scope>NUCLEOTIDE SEQUENCE</scope>
    <source>
        <strain evidence="8">RhyBre1mFocal</strain>
    </source>
</reference>
<comment type="caution">
    <text evidence="8">The sequence shown here is derived from an EMBL/GenBank/DDBJ whole genome shotgun (WGS) entry which is preliminary data.</text>
</comment>
<organism evidence="8 9">
    <name type="scientific">Rhynchospora breviuscula</name>
    <dbReference type="NCBI Taxonomy" id="2022672"/>
    <lineage>
        <taxon>Eukaryota</taxon>
        <taxon>Viridiplantae</taxon>
        <taxon>Streptophyta</taxon>
        <taxon>Embryophyta</taxon>
        <taxon>Tracheophyta</taxon>
        <taxon>Spermatophyta</taxon>
        <taxon>Magnoliopsida</taxon>
        <taxon>Liliopsida</taxon>
        <taxon>Poales</taxon>
        <taxon>Cyperaceae</taxon>
        <taxon>Cyperoideae</taxon>
        <taxon>Rhynchosporeae</taxon>
        <taxon>Rhynchospora</taxon>
    </lineage>
</organism>
<sequence length="161" mass="18910">MVLYRSFHALCSIPRKSNSSIKRDRSFYGEVEILSCLFLAILFSFLVSSNRFHRNQFECYSLDFLGYSSNVKRNHLVVRSQILEYSVLIDTIIKRFDNIVPVILLIRSLSKASLCTVVGHPISKPIWTDLSDYDIISRFGRIWKNLFHFYSDLLKREFCIK</sequence>
<feature type="transmembrane region" description="Helical" evidence="6">
    <location>
        <begin position="27"/>
        <end position="47"/>
    </location>
</feature>
<evidence type="ECO:0000256" key="4">
    <source>
        <dbReference type="ARBA" id="ARBA00022694"/>
    </source>
</evidence>
<name>A0A9P9Z5Q0_9POAL</name>
<dbReference type="InterPro" id="IPR002866">
    <property type="entry name" value="Maturase_MatK"/>
</dbReference>
<protein>
    <recommendedName>
        <fullName evidence="7">Domain X domain-containing protein</fullName>
    </recommendedName>
</protein>
<evidence type="ECO:0000313" key="8">
    <source>
        <dbReference type="EMBL" id="KAJ1682107.1"/>
    </source>
</evidence>
<dbReference type="GO" id="GO:0006397">
    <property type="term" value="P:mRNA processing"/>
    <property type="evidence" value="ECO:0007669"/>
    <property type="project" value="UniProtKB-KW"/>
</dbReference>
<dbReference type="AlphaFoldDB" id="A0A9P9Z5Q0"/>
<keyword evidence="4" id="KW-0819">tRNA processing</keyword>
<evidence type="ECO:0000313" key="9">
    <source>
        <dbReference type="Proteomes" id="UP001151287"/>
    </source>
</evidence>
<keyword evidence="5" id="KW-0694">RNA-binding</keyword>
<dbReference type="PANTHER" id="PTHR34811:SF1">
    <property type="entry name" value="MATURASE K"/>
    <property type="match status" value="1"/>
</dbReference>
<dbReference type="PANTHER" id="PTHR34811">
    <property type="entry name" value="MATURASE K"/>
    <property type="match status" value="1"/>
</dbReference>
<gene>
    <name evidence="8" type="ORF">LUZ63_022676</name>
</gene>
<evidence type="ECO:0000256" key="3">
    <source>
        <dbReference type="ARBA" id="ARBA00022664"/>
    </source>
</evidence>
<proteinExistence type="predicted"/>
<evidence type="ECO:0000256" key="1">
    <source>
        <dbReference type="ARBA" id="ARBA00004474"/>
    </source>
</evidence>
<keyword evidence="6" id="KW-0812">Transmembrane</keyword>
<dbReference type="InterPro" id="IPR024937">
    <property type="entry name" value="Domain_X"/>
</dbReference>
<dbReference type="EMBL" id="JAMQYH010000784">
    <property type="protein sequence ID" value="KAJ1682107.1"/>
    <property type="molecule type" value="Genomic_DNA"/>
</dbReference>
<evidence type="ECO:0000256" key="6">
    <source>
        <dbReference type="SAM" id="Phobius"/>
    </source>
</evidence>
<evidence type="ECO:0000256" key="5">
    <source>
        <dbReference type="ARBA" id="ARBA00022884"/>
    </source>
</evidence>
<keyword evidence="6" id="KW-0472">Membrane</keyword>